<organism evidence="1 2">
    <name type="scientific">Oryza sativa subsp. japonica</name>
    <name type="common">Rice</name>
    <dbReference type="NCBI Taxonomy" id="39947"/>
    <lineage>
        <taxon>Eukaryota</taxon>
        <taxon>Viridiplantae</taxon>
        <taxon>Streptophyta</taxon>
        <taxon>Embryophyta</taxon>
        <taxon>Tracheophyta</taxon>
        <taxon>Spermatophyta</taxon>
        <taxon>Magnoliopsida</taxon>
        <taxon>Liliopsida</taxon>
        <taxon>Poales</taxon>
        <taxon>Poaceae</taxon>
        <taxon>BOP clade</taxon>
        <taxon>Oryzoideae</taxon>
        <taxon>Oryzeae</taxon>
        <taxon>Oryzinae</taxon>
        <taxon>Oryza</taxon>
        <taxon>Oryza sativa</taxon>
    </lineage>
</organism>
<reference evidence="2" key="1">
    <citation type="journal article" date="2005" name="Nature">
        <title>The map-based sequence of the rice genome.</title>
        <authorList>
            <consortium name="International rice genome sequencing project (IRGSP)"/>
            <person name="Matsumoto T."/>
            <person name="Wu J."/>
            <person name="Kanamori H."/>
            <person name="Katayose Y."/>
            <person name="Fujisawa M."/>
            <person name="Namiki N."/>
            <person name="Mizuno H."/>
            <person name="Yamamoto K."/>
            <person name="Antonio B.A."/>
            <person name="Baba T."/>
            <person name="Sakata K."/>
            <person name="Nagamura Y."/>
            <person name="Aoki H."/>
            <person name="Arikawa K."/>
            <person name="Arita K."/>
            <person name="Bito T."/>
            <person name="Chiden Y."/>
            <person name="Fujitsuka N."/>
            <person name="Fukunaka R."/>
            <person name="Hamada M."/>
            <person name="Harada C."/>
            <person name="Hayashi A."/>
            <person name="Hijishita S."/>
            <person name="Honda M."/>
            <person name="Hosokawa S."/>
            <person name="Ichikawa Y."/>
            <person name="Idonuma A."/>
            <person name="Iijima M."/>
            <person name="Ikeda M."/>
            <person name="Ikeno M."/>
            <person name="Ito K."/>
            <person name="Ito S."/>
            <person name="Ito T."/>
            <person name="Ito Y."/>
            <person name="Ito Y."/>
            <person name="Iwabuchi A."/>
            <person name="Kamiya K."/>
            <person name="Karasawa W."/>
            <person name="Kurita K."/>
            <person name="Katagiri S."/>
            <person name="Kikuta A."/>
            <person name="Kobayashi H."/>
            <person name="Kobayashi N."/>
            <person name="Machita K."/>
            <person name="Maehara T."/>
            <person name="Masukawa M."/>
            <person name="Mizubayashi T."/>
            <person name="Mukai Y."/>
            <person name="Nagasaki H."/>
            <person name="Nagata Y."/>
            <person name="Naito S."/>
            <person name="Nakashima M."/>
            <person name="Nakama Y."/>
            <person name="Nakamichi Y."/>
            <person name="Nakamura M."/>
            <person name="Meguro A."/>
            <person name="Negishi M."/>
            <person name="Ohta I."/>
            <person name="Ohta T."/>
            <person name="Okamoto M."/>
            <person name="Ono N."/>
            <person name="Saji S."/>
            <person name="Sakaguchi M."/>
            <person name="Sakai K."/>
            <person name="Shibata M."/>
            <person name="Shimokawa T."/>
            <person name="Song J."/>
            <person name="Takazaki Y."/>
            <person name="Terasawa K."/>
            <person name="Tsugane M."/>
            <person name="Tsuji K."/>
            <person name="Ueda S."/>
            <person name="Waki K."/>
            <person name="Yamagata H."/>
            <person name="Yamamoto M."/>
            <person name="Yamamoto S."/>
            <person name="Yamane H."/>
            <person name="Yoshiki S."/>
            <person name="Yoshihara R."/>
            <person name="Yukawa K."/>
            <person name="Zhong H."/>
            <person name="Yano M."/>
            <person name="Yuan Q."/>
            <person name="Ouyang S."/>
            <person name="Liu J."/>
            <person name="Jones K.M."/>
            <person name="Gansberger K."/>
            <person name="Moffat K."/>
            <person name="Hill J."/>
            <person name="Bera J."/>
            <person name="Fadrosh D."/>
            <person name="Jin S."/>
            <person name="Johri S."/>
            <person name="Kim M."/>
            <person name="Overton L."/>
            <person name="Reardon M."/>
            <person name="Tsitrin T."/>
            <person name="Vuong H."/>
            <person name="Weaver B."/>
            <person name="Ciecko A."/>
            <person name="Tallon L."/>
            <person name="Jackson J."/>
            <person name="Pai G."/>
            <person name="Aken S.V."/>
            <person name="Utterback T."/>
            <person name="Reidmuller S."/>
            <person name="Feldblyum T."/>
            <person name="Hsiao J."/>
            <person name="Zismann V."/>
            <person name="Iobst S."/>
            <person name="de Vazeille A.R."/>
            <person name="Buell C.R."/>
            <person name="Ying K."/>
            <person name="Li Y."/>
            <person name="Lu T."/>
            <person name="Huang Y."/>
            <person name="Zhao Q."/>
            <person name="Feng Q."/>
            <person name="Zhang L."/>
            <person name="Zhu J."/>
            <person name="Weng Q."/>
            <person name="Mu J."/>
            <person name="Lu Y."/>
            <person name="Fan D."/>
            <person name="Liu Y."/>
            <person name="Guan J."/>
            <person name="Zhang Y."/>
            <person name="Yu S."/>
            <person name="Liu X."/>
            <person name="Zhang Y."/>
            <person name="Hong G."/>
            <person name="Han B."/>
            <person name="Choisne N."/>
            <person name="Demange N."/>
            <person name="Orjeda G."/>
            <person name="Samain S."/>
            <person name="Cattolico L."/>
            <person name="Pelletier E."/>
            <person name="Couloux A."/>
            <person name="Segurens B."/>
            <person name="Wincker P."/>
            <person name="D'Hont A."/>
            <person name="Scarpelli C."/>
            <person name="Weissenbach J."/>
            <person name="Salanoubat M."/>
            <person name="Quetier F."/>
            <person name="Yu Y."/>
            <person name="Kim H.R."/>
            <person name="Rambo T."/>
            <person name="Currie J."/>
            <person name="Collura K."/>
            <person name="Luo M."/>
            <person name="Yang T."/>
            <person name="Ammiraju J.S.S."/>
            <person name="Engler F."/>
            <person name="Soderlund C."/>
            <person name="Wing R.A."/>
            <person name="Palmer L.E."/>
            <person name="de la Bastide M."/>
            <person name="Spiegel L."/>
            <person name="Nascimento L."/>
            <person name="Zutavern T."/>
            <person name="O'Shaughnessy A."/>
            <person name="Dike S."/>
            <person name="Dedhia N."/>
            <person name="Preston R."/>
            <person name="Balija V."/>
            <person name="McCombie W.R."/>
            <person name="Chow T."/>
            <person name="Chen H."/>
            <person name="Chung M."/>
            <person name="Chen C."/>
            <person name="Shaw J."/>
            <person name="Wu H."/>
            <person name="Hsiao K."/>
            <person name="Chao Y."/>
            <person name="Chu M."/>
            <person name="Cheng C."/>
            <person name="Hour A."/>
            <person name="Lee P."/>
            <person name="Lin S."/>
            <person name="Lin Y."/>
            <person name="Liou J."/>
            <person name="Liu S."/>
            <person name="Hsing Y."/>
            <person name="Raghuvanshi S."/>
            <person name="Mohanty A."/>
            <person name="Bharti A.K."/>
            <person name="Gaur A."/>
            <person name="Gupta V."/>
            <person name="Kumar D."/>
            <person name="Ravi V."/>
            <person name="Vij S."/>
            <person name="Kapur A."/>
            <person name="Khurana P."/>
            <person name="Khurana P."/>
            <person name="Khurana J.P."/>
            <person name="Tyagi A.K."/>
            <person name="Gaikwad K."/>
            <person name="Singh A."/>
            <person name="Dalal V."/>
            <person name="Srivastava S."/>
            <person name="Dixit A."/>
            <person name="Pal A.K."/>
            <person name="Ghazi I.A."/>
            <person name="Yadav M."/>
            <person name="Pandit A."/>
            <person name="Bhargava A."/>
            <person name="Sureshbabu K."/>
            <person name="Batra K."/>
            <person name="Sharma T.R."/>
            <person name="Mohapatra T."/>
            <person name="Singh N.K."/>
            <person name="Messing J."/>
            <person name="Nelson A.B."/>
            <person name="Fuks G."/>
            <person name="Kavchok S."/>
            <person name="Keizer G."/>
            <person name="Linton E."/>
            <person name="Llaca V."/>
            <person name="Song R."/>
            <person name="Tanyolac B."/>
            <person name="Young S."/>
            <person name="Ho-Il K."/>
            <person name="Hahn J.H."/>
            <person name="Sangsakoo G."/>
            <person name="Vanavichit A."/>
            <person name="de Mattos Luiz.A.T."/>
            <person name="Zimmer P.D."/>
            <person name="Malone G."/>
            <person name="Dellagostin O."/>
            <person name="de Oliveira A.C."/>
            <person name="Bevan M."/>
            <person name="Bancroft I."/>
            <person name="Minx P."/>
            <person name="Cordum H."/>
            <person name="Wilson R."/>
            <person name="Cheng Z."/>
            <person name="Jin W."/>
            <person name="Jiang J."/>
            <person name="Leong S.A."/>
            <person name="Iwama H."/>
            <person name="Gojobori T."/>
            <person name="Itoh T."/>
            <person name="Niimura Y."/>
            <person name="Fujii Y."/>
            <person name="Habara T."/>
            <person name="Sakai H."/>
            <person name="Sato Y."/>
            <person name="Wilson G."/>
            <person name="Kumar K."/>
            <person name="McCouch S."/>
            <person name="Juretic N."/>
            <person name="Hoen D."/>
            <person name="Wright S."/>
            <person name="Bruskiewich R."/>
            <person name="Bureau T."/>
            <person name="Miyao A."/>
            <person name="Hirochika H."/>
            <person name="Nishikawa T."/>
            <person name="Kadowaki K."/>
            <person name="Sugiura M."/>
            <person name="Burr B."/>
            <person name="Sasaki T."/>
        </authorList>
    </citation>
    <scope>NUCLEOTIDE SEQUENCE [LARGE SCALE GENOMIC DNA]</scope>
    <source>
        <strain evidence="2">cv. Nipponbare</strain>
    </source>
</reference>
<protein>
    <submittedName>
        <fullName evidence="1">Uncharacterized protein</fullName>
    </submittedName>
</protein>
<reference evidence="2" key="2">
    <citation type="journal article" date="2008" name="Nucleic Acids Res.">
        <title>The rice annotation project database (RAP-DB): 2008 update.</title>
        <authorList>
            <consortium name="The rice annotation project (RAP)"/>
        </authorList>
    </citation>
    <scope>GENOME REANNOTATION</scope>
    <source>
        <strain evidence="2">cv. Nipponbare</strain>
    </source>
</reference>
<dbReference type="EMBL" id="AP005640">
    <property type="protein sequence ID" value="BAD17432.1"/>
    <property type="molecule type" value="Genomic_DNA"/>
</dbReference>
<dbReference type="AlphaFoldDB" id="Q6YY68"/>
<proteinExistence type="predicted"/>
<evidence type="ECO:0000313" key="2">
    <source>
        <dbReference type="Proteomes" id="UP000000763"/>
    </source>
</evidence>
<accession>Q6YY68</accession>
<dbReference type="Proteomes" id="UP000000763">
    <property type="component" value="Chromosome 2"/>
</dbReference>
<evidence type="ECO:0000313" key="1">
    <source>
        <dbReference type="EMBL" id="BAD17432.1"/>
    </source>
</evidence>
<sequence>MPAGGIVLVKPGRVLAYPLSTDYRDVASQLISSLWVILWFLVPPSPSEGSGIYYYSLILPYEESIQYHMHQRQIFLKITRRYEEEGQRTGDTKGLYIVSTTTSEEASACRSIASSLAPWTQATQLQRRVPLSGAIRRSIHTKRSS</sequence>
<gene>
    <name evidence="1" type="primary">OSJNBa0006O15.39</name>
</gene>
<name>Q6YY68_ORYSJ</name>